<organism evidence="9 10">
    <name type="scientific">Sphaerochaeta associata</name>
    <dbReference type="NCBI Taxonomy" id="1129264"/>
    <lineage>
        <taxon>Bacteria</taxon>
        <taxon>Pseudomonadati</taxon>
        <taxon>Spirochaetota</taxon>
        <taxon>Spirochaetia</taxon>
        <taxon>Spirochaetales</taxon>
        <taxon>Sphaerochaetaceae</taxon>
        <taxon>Sphaerochaeta</taxon>
    </lineage>
</organism>
<evidence type="ECO:0000256" key="5">
    <source>
        <dbReference type="ARBA" id="ARBA00022989"/>
    </source>
</evidence>
<feature type="domain" description="ABC transmembrane type-1" evidence="8">
    <location>
        <begin position="84"/>
        <end position="274"/>
    </location>
</feature>
<evidence type="ECO:0000256" key="1">
    <source>
        <dbReference type="ARBA" id="ARBA00004651"/>
    </source>
</evidence>
<proteinExistence type="inferred from homology"/>
<evidence type="ECO:0000256" key="3">
    <source>
        <dbReference type="ARBA" id="ARBA00022475"/>
    </source>
</evidence>
<accession>A0ABY4DCP8</accession>
<reference evidence="10" key="1">
    <citation type="journal article" date="2024" name="J Bioinform Genom">
        <title>Complete genome sequence of the type strain bacterium Sphaerochaeta associata GLS2t (VKM B-2742)t.</title>
        <authorList>
            <person name="Troshina O.Y."/>
            <person name="Tepeeva A.N."/>
            <person name="Arzamasceva V.O."/>
            <person name="Whitman W.B."/>
            <person name="Varghese N."/>
            <person name="Shapiro N."/>
            <person name="Woyke T."/>
            <person name="Kripides N.C."/>
            <person name="Vasilenko O.V."/>
        </authorList>
    </citation>
    <scope>NUCLEOTIDE SEQUENCE [LARGE SCALE GENOMIC DNA]</scope>
    <source>
        <strain evidence="10">GLS2T</strain>
    </source>
</reference>
<dbReference type="EMBL" id="CP094929">
    <property type="protein sequence ID" value="UOM51835.1"/>
    <property type="molecule type" value="Genomic_DNA"/>
</dbReference>
<evidence type="ECO:0000313" key="10">
    <source>
        <dbReference type="Proteomes" id="UP000829708"/>
    </source>
</evidence>
<feature type="transmembrane region" description="Helical" evidence="7">
    <location>
        <begin position="119"/>
        <end position="140"/>
    </location>
</feature>
<evidence type="ECO:0000259" key="8">
    <source>
        <dbReference type="PROSITE" id="PS50928"/>
    </source>
</evidence>
<evidence type="ECO:0000313" key="9">
    <source>
        <dbReference type="EMBL" id="UOM51835.1"/>
    </source>
</evidence>
<feature type="transmembrane region" description="Helical" evidence="7">
    <location>
        <begin position="152"/>
        <end position="174"/>
    </location>
</feature>
<evidence type="ECO:0000256" key="4">
    <source>
        <dbReference type="ARBA" id="ARBA00022692"/>
    </source>
</evidence>
<sequence length="289" mass="33495">MKTETTFEAMKRAHRRRQITTSVVTHSFMILLSVIFLLPIFWMFSTAIKSRWDIFLWPPVLFPEVPQWVNFRDVFTRVPMFRFIGNTFYLIVLKTIGELLAVPLIAYGFARLKFPGKGIFFMLVISTMMIPLQTKLIPLYSMYVKAGMIDTYWPLILPAFSGTPFFIFLLIQYMKTMPRDLDDAAKIDGVGTFGILYRILLPLCIPALTIIVTYTFLWTWNEFLQPLIYLNSYEKFTIQMGLEMFKGIWSVEWNLLMAATLSTMTPVLVMYFFAQKHLIGGIASVGMKG</sequence>
<feature type="transmembrane region" description="Helical" evidence="7">
    <location>
        <begin position="87"/>
        <end position="107"/>
    </location>
</feature>
<comment type="subcellular location">
    <subcellularLocation>
        <location evidence="1 7">Cell membrane</location>
        <topology evidence="1 7">Multi-pass membrane protein</topology>
    </subcellularLocation>
</comment>
<dbReference type="PANTHER" id="PTHR43744">
    <property type="entry name" value="ABC TRANSPORTER PERMEASE PROTEIN MG189-RELATED-RELATED"/>
    <property type="match status" value="1"/>
</dbReference>
<dbReference type="PROSITE" id="PS50928">
    <property type="entry name" value="ABC_TM1"/>
    <property type="match status" value="1"/>
</dbReference>
<dbReference type="SUPFAM" id="SSF161098">
    <property type="entry name" value="MetI-like"/>
    <property type="match status" value="1"/>
</dbReference>
<evidence type="ECO:0000256" key="2">
    <source>
        <dbReference type="ARBA" id="ARBA00022448"/>
    </source>
</evidence>
<keyword evidence="4 7" id="KW-0812">Transmembrane</keyword>
<dbReference type="Proteomes" id="UP000829708">
    <property type="component" value="Chromosome"/>
</dbReference>
<gene>
    <name evidence="9" type="ORF">MUG09_03465</name>
</gene>
<dbReference type="Gene3D" id="1.10.3720.10">
    <property type="entry name" value="MetI-like"/>
    <property type="match status" value="1"/>
</dbReference>
<keyword evidence="2 7" id="KW-0813">Transport</keyword>
<protein>
    <submittedName>
        <fullName evidence="9">Carbohydrate ABC transporter permease</fullName>
    </submittedName>
</protein>
<comment type="similarity">
    <text evidence="7">Belongs to the binding-protein-dependent transport system permease family.</text>
</comment>
<keyword evidence="3" id="KW-1003">Cell membrane</keyword>
<feature type="transmembrane region" description="Helical" evidence="7">
    <location>
        <begin position="253"/>
        <end position="274"/>
    </location>
</feature>
<feature type="transmembrane region" description="Helical" evidence="7">
    <location>
        <begin position="195"/>
        <end position="217"/>
    </location>
</feature>
<feature type="transmembrane region" description="Helical" evidence="7">
    <location>
        <begin position="21"/>
        <end position="44"/>
    </location>
</feature>
<keyword evidence="6 7" id="KW-0472">Membrane</keyword>
<dbReference type="RefSeq" id="WP_244773592.1">
    <property type="nucleotide sequence ID" value="NZ_CP094929.1"/>
</dbReference>
<dbReference type="InterPro" id="IPR000515">
    <property type="entry name" value="MetI-like"/>
</dbReference>
<keyword evidence="5 7" id="KW-1133">Transmembrane helix</keyword>
<name>A0ABY4DCP8_9SPIR</name>
<keyword evidence="10" id="KW-1185">Reference proteome</keyword>
<dbReference type="CDD" id="cd06261">
    <property type="entry name" value="TM_PBP2"/>
    <property type="match status" value="1"/>
</dbReference>
<evidence type="ECO:0000256" key="7">
    <source>
        <dbReference type="RuleBase" id="RU363032"/>
    </source>
</evidence>
<dbReference type="PANTHER" id="PTHR43744:SF6">
    <property type="entry name" value="ABC TRANSPORTER PERMEASE PROTEIN YESQ-RELATED"/>
    <property type="match status" value="1"/>
</dbReference>
<evidence type="ECO:0000256" key="6">
    <source>
        <dbReference type="ARBA" id="ARBA00023136"/>
    </source>
</evidence>
<dbReference type="Pfam" id="PF00528">
    <property type="entry name" value="BPD_transp_1"/>
    <property type="match status" value="1"/>
</dbReference>
<dbReference type="InterPro" id="IPR035906">
    <property type="entry name" value="MetI-like_sf"/>
</dbReference>